<accession>A0A084SVT4</accession>
<evidence type="ECO:0000256" key="2">
    <source>
        <dbReference type="ARBA" id="ARBA00005417"/>
    </source>
</evidence>
<comment type="subcellular location">
    <subcellularLocation>
        <location evidence="1">Cell membrane</location>
        <topology evidence="1">Peripheral membrane protein</topology>
    </subcellularLocation>
</comment>
<dbReference type="InterPro" id="IPR050086">
    <property type="entry name" value="MetN_ABC_transporter-like"/>
</dbReference>
<gene>
    <name evidence="6" type="ORF">Q664_14435</name>
</gene>
<comment type="similarity">
    <text evidence="2">Belongs to the ABC transporter superfamily.</text>
</comment>
<dbReference type="InterPro" id="IPR027417">
    <property type="entry name" value="P-loop_NTPase"/>
</dbReference>
<keyword evidence="4" id="KW-1003">Cell membrane</keyword>
<evidence type="ECO:0000256" key="1">
    <source>
        <dbReference type="ARBA" id="ARBA00004202"/>
    </source>
</evidence>
<evidence type="ECO:0008006" key="8">
    <source>
        <dbReference type="Google" id="ProtNLM"/>
    </source>
</evidence>
<dbReference type="Proteomes" id="UP000028547">
    <property type="component" value="Unassembled WGS sequence"/>
</dbReference>
<proteinExistence type="inferred from homology"/>
<keyword evidence="3" id="KW-0813">Transport</keyword>
<sequence length="71" mass="7977">MTQDLAREGMTVVVVTHEKEFARAVAHRVLVLEAGVILEQGPPSVIFTRPTQPRTREFLREVLHLRADGNS</sequence>
<reference evidence="6 7" key="1">
    <citation type="submission" date="2014-07" db="EMBL/GenBank/DDBJ databases">
        <title>Draft Genome Sequence of Gephyronic Acid Producer, Cystobacter violaceus Strain Cb vi76.</title>
        <authorList>
            <person name="Stevens D.C."/>
            <person name="Young J."/>
            <person name="Carmichael R."/>
            <person name="Tan J."/>
            <person name="Taylor R.E."/>
        </authorList>
    </citation>
    <scope>NUCLEOTIDE SEQUENCE [LARGE SCALE GENOMIC DNA]</scope>
    <source>
        <strain evidence="6 7">Cb vi76</strain>
    </source>
</reference>
<dbReference type="Gene3D" id="3.40.50.300">
    <property type="entry name" value="P-loop containing nucleotide triphosphate hydrolases"/>
    <property type="match status" value="1"/>
</dbReference>
<dbReference type="PANTHER" id="PTHR43166:SF9">
    <property type="entry name" value="GLUTAMATE_ASPARTATE IMPORT ATP-BINDING PROTEIN GLTL"/>
    <property type="match status" value="1"/>
</dbReference>
<protein>
    <recommendedName>
        <fullName evidence="8">ABC transporter domain-containing protein</fullName>
    </recommendedName>
</protein>
<evidence type="ECO:0000256" key="5">
    <source>
        <dbReference type="ARBA" id="ARBA00023136"/>
    </source>
</evidence>
<dbReference type="EMBL" id="JPMI01000089">
    <property type="protein sequence ID" value="KFA92569.1"/>
    <property type="molecule type" value="Genomic_DNA"/>
</dbReference>
<evidence type="ECO:0000313" key="7">
    <source>
        <dbReference type="Proteomes" id="UP000028547"/>
    </source>
</evidence>
<dbReference type="PANTHER" id="PTHR43166">
    <property type="entry name" value="AMINO ACID IMPORT ATP-BINDING PROTEIN"/>
    <property type="match status" value="1"/>
</dbReference>
<dbReference type="AlphaFoldDB" id="A0A084SVT4"/>
<evidence type="ECO:0000256" key="4">
    <source>
        <dbReference type="ARBA" id="ARBA00022475"/>
    </source>
</evidence>
<evidence type="ECO:0000256" key="3">
    <source>
        <dbReference type="ARBA" id="ARBA00022448"/>
    </source>
</evidence>
<dbReference type="RefSeq" id="WP_043394661.1">
    <property type="nucleotide sequence ID" value="NZ_JPMI01000089.1"/>
</dbReference>
<dbReference type="GO" id="GO:0005886">
    <property type="term" value="C:plasma membrane"/>
    <property type="evidence" value="ECO:0007669"/>
    <property type="project" value="UniProtKB-SubCell"/>
</dbReference>
<dbReference type="SUPFAM" id="SSF52540">
    <property type="entry name" value="P-loop containing nucleoside triphosphate hydrolases"/>
    <property type="match status" value="1"/>
</dbReference>
<comment type="caution">
    <text evidence="6">The sequence shown here is derived from an EMBL/GenBank/DDBJ whole genome shotgun (WGS) entry which is preliminary data.</text>
</comment>
<evidence type="ECO:0000313" key="6">
    <source>
        <dbReference type="EMBL" id="KFA92569.1"/>
    </source>
</evidence>
<organism evidence="6 7">
    <name type="scientific">Archangium violaceum Cb vi76</name>
    <dbReference type="NCBI Taxonomy" id="1406225"/>
    <lineage>
        <taxon>Bacteria</taxon>
        <taxon>Pseudomonadati</taxon>
        <taxon>Myxococcota</taxon>
        <taxon>Myxococcia</taxon>
        <taxon>Myxococcales</taxon>
        <taxon>Cystobacterineae</taxon>
        <taxon>Archangiaceae</taxon>
        <taxon>Archangium</taxon>
    </lineage>
</organism>
<name>A0A084SVT4_9BACT</name>
<keyword evidence="5" id="KW-0472">Membrane</keyword>